<dbReference type="GO" id="GO:0016308">
    <property type="term" value="F:1-phosphatidylinositol-4-phosphate 5-kinase activity"/>
    <property type="evidence" value="ECO:0000318"/>
    <property type="project" value="GO_Central"/>
</dbReference>
<dbReference type="GO" id="GO:0046854">
    <property type="term" value="P:phosphatidylinositol phosphate biosynthetic process"/>
    <property type="evidence" value="ECO:0000318"/>
    <property type="project" value="GO_Central"/>
</dbReference>
<proteinExistence type="predicted"/>
<dbReference type="PROSITE" id="PS51455">
    <property type="entry name" value="PIPK"/>
    <property type="match status" value="1"/>
</dbReference>
<dbReference type="GO" id="GO:0005886">
    <property type="term" value="C:plasma membrane"/>
    <property type="evidence" value="ECO:0000318"/>
    <property type="project" value="GO_Central"/>
</dbReference>
<evidence type="ECO:0000313" key="5">
    <source>
        <dbReference type="Proteomes" id="UP000007110"/>
    </source>
</evidence>
<reference evidence="4" key="2">
    <citation type="submission" date="2021-01" db="UniProtKB">
        <authorList>
            <consortium name="EnsemblMetazoa"/>
        </authorList>
    </citation>
    <scope>IDENTIFICATION</scope>
</reference>
<dbReference type="RefSeq" id="XP_030853189.1">
    <property type="nucleotide sequence ID" value="XM_030997329.1"/>
</dbReference>
<dbReference type="InterPro" id="IPR023610">
    <property type="entry name" value="PInositol-4/5-P-5/4-kinase"/>
</dbReference>
<sequence>MTDNKNHNPKPTSPDEMENHPVADQYLHERSSPMSSPGSSSKKYSRTFKQLVTDVRVKMKLRGLEEINDDHHLHSLASAIKKGFQSTRKNPQLETDEESLESDDYGEVDEHLIPMENKNKEAVFRYYAPNVFRDLRSLLNISCQEFYDRLDKEPYIQYKSNSRSGQIFFMTNDKRYFLKTENRRDAKVLLHMLPDYVTHLTNYPHSLLVRIHGLYFIKLPGKKGKFFSVMQSVFPPEEGNNRYDLKGCVLNRYVKPEKEGSQYVTVLKDVNFGDQKLYIRDQRQWFLRQVDLDVEFLKGFNIMDYSLLIEQRAIHSIERENDGELADLVIRVKKSTRGITRTKPTVDVSKNSQRPSSMTGSNAGSSIMDGAIDLPGTVSSAEDQTLDVDLTHRSDVNLRTDFQYNTNVKGSQEMSEDLGDFELGRVHRDSYKTTSGEGASSKTTLQEHNQRLLPNVHNAIHVVDGEKDRYFVGVIDILTQYNWKKRMETMLKSCIAPRTPFSSVSSEKYAKRFNDYVAAHTE</sequence>
<feature type="region of interest" description="Disordered" evidence="2">
    <location>
        <begin position="1"/>
        <end position="45"/>
    </location>
</feature>
<dbReference type="Proteomes" id="UP000007110">
    <property type="component" value="Unassembled WGS sequence"/>
</dbReference>
<reference evidence="5" key="1">
    <citation type="submission" date="2015-02" db="EMBL/GenBank/DDBJ databases">
        <title>Genome sequencing for Strongylocentrotus purpuratus.</title>
        <authorList>
            <person name="Murali S."/>
            <person name="Liu Y."/>
            <person name="Vee V."/>
            <person name="English A."/>
            <person name="Wang M."/>
            <person name="Skinner E."/>
            <person name="Han Y."/>
            <person name="Muzny D.M."/>
            <person name="Worley K.C."/>
            <person name="Gibbs R.A."/>
        </authorList>
    </citation>
    <scope>NUCLEOTIDE SEQUENCE</scope>
</reference>
<dbReference type="Pfam" id="PF01504">
    <property type="entry name" value="PIP5K"/>
    <property type="match status" value="1"/>
</dbReference>
<evidence type="ECO:0000259" key="3">
    <source>
        <dbReference type="PROSITE" id="PS51455"/>
    </source>
</evidence>
<dbReference type="InParanoid" id="A0A7M7PP63"/>
<feature type="compositionally biased region" description="Low complexity" evidence="2">
    <location>
        <begin position="32"/>
        <end position="42"/>
    </location>
</feature>
<feature type="domain" description="PIPK" evidence="3">
    <location>
        <begin position="56"/>
        <end position="521"/>
    </location>
</feature>
<dbReference type="InterPro" id="IPR027483">
    <property type="entry name" value="PInositol-4-P-4/5-kinase_C_sf"/>
</dbReference>
<keyword evidence="1" id="KW-0547">Nucleotide-binding</keyword>
<evidence type="ECO:0000256" key="2">
    <source>
        <dbReference type="SAM" id="MobiDB-lite"/>
    </source>
</evidence>
<dbReference type="EnsemblMetazoa" id="XM_030997329">
    <property type="protein sequence ID" value="XP_030853189"/>
    <property type="gene ID" value="LOC100890134"/>
</dbReference>
<feature type="compositionally biased region" description="Basic and acidic residues" evidence="2">
    <location>
        <begin position="17"/>
        <end position="31"/>
    </location>
</feature>
<dbReference type="SMART" id="SM00330">
    <property type="entry name" value="PIPKc"/>
    <property type="match status" value="1"/>
</dbReference>
<dbReference type="InterPro" id="IPR027484">
    <property type="entry name" value="PInositol-4-P-5-kinase_N"/>
</dbReference>
<keyword evidence="5" id="KW-1185">Reference proteome</keyword>
<feature type="region of interest" description="Disordered" evidence="2">
    <location>
        <begin position="84"/>
        <end position="104"/>
    </location>
</feature>
<dbReference type="CTD" id="138429"/>
<protein>
    <recommendedName>
        <fullName evidence="3">PIPK domain-containing protein</fullName>
    </recommendedName>
</protein>
<dbReference type="AlphaFoldDB" id="A0A7M7PP63"/>
<organism evidence="4 5">
    <name type="scientific">Strongylocentrotus purpuratus</name>
    <name type="common">Purple sea urchin</name>
    <dbReference type="NCBI Taxonomy" id="7668"/>
    <lineage>
        <taxon>Eukaryota</taxon>
        <taxon>Metazoa</taxon>
        <taxon>Echinodermata</taxon>
        <taxon>Eleutherozoa</taxon>
        <taxon>Echinozoa</taxon>
        <taxon>Echinoidea</taxon>
        <taxon>Euechinoidea</taxon>
        <taxon>Echinacea</taxon>
        <taxon>Camarodonta</taxon>
        <taxon>Echinidea</taxon>
        <taxon>Strongylocentrotidae</taxon>
        <taxon>Strongylocentrotus</taxon>
    </lineage>
</organism>
<accession>A0A7M7PP63</accession>
<name>A0A7M7PP63_STRPU</name>
<dbReference type="SUPFAM" id="SSF56104">
    <property type="entry name" value="SAICAR synthase-like"/>
    <property type="match status" value="1"/>
</dbReference>
<dbReference type="PANTHER" id="PTHR23086:SF46">
    <property type="entry name" value="PHOSPHATIDYLINOSITOL 4-PHOSPHATE 5-KINASE-LIKE PROTEIN 1"/>
    <property type="match status" value="1"/>
</dbReference>
<keyword evidence="1" id="KW-0808">Transferase</keyword>
<dbReference type="Gene3D" id="3.30.810.10">
    <property type="entry name" value="2-Layer Sandwich"/>
    <property type="match status" value="2"/>
</dbReference>
<dbReference type="Gene3D" id="3.30.800.10">
    <property type="entry name" value="Phosphatidylinositol Phosphate Kinase II Beta"/>
    <property type="match status" value="1"/>
</dbReference>
<dbReference type="InterPro" id="IPR002498">
    <property type="entry name" value="PInositol-4-P-4/5-kinase_core"/>
</dbReference>
<dbReference type="GO" id="GO:0005524">
    <property type="term" value="F:ATP binding"/>
    <property type="evidence" value="ECO:0007669"/>
    <property type="project" value="UniProtKB-UniRule"/>
</dbReference>
<dbReference type="KEGG" id="spu:100890134"/>
<feature type="compositionally biased region" description="Acidic residues" evidence="2">
    <location>
        <begin position="94"/>
        <end position="104"/>
    </location>
</feature>
<evidence type="ECO:0000313" key="4">
    <source>
        <dbReference type="EnsemblMetazoa" id="XP_030853189"/>
    </source>
</evidence>
<dbReference type="GeneID" id="100890134"/>
<keyword evidence="1" id="KW-0067">ATP-binding</keyword>
<dbReference type="OMA" id="HASMFRT"/>
<dbReference type="OrthoDB" id="20783at2759"/>
<dbReference type="PANTHER" id="PTHR23086">
    <property type="entry name" value="PHOSPHATIDYLINOSITOL-4-PHOSPHATE 5-KINASE"/>
    <property type="match status" value="1"/>
</dbReference>
<feature type="region of interest" description="Disordered" evidence="2">
    <location>
        <begin position="345"/>
        <end position="374"/>
    </location>
</feature>
<keyword evidence="1" id="KW-0418">Kinase</keyword>
<evidence type="ECO:0000256" key="1">
    <source>
        <dbReference type="PROSITE-ProRule" id="PRU00781"/>
    </source>
</evidence>
<feature type="compositionally biased region" description="Polar residues" evidence="2">
    <location>
        <begin position="345"/>
        <end position="365"/>
    </location>
</feature>